<accession>A0AAW7XFT3</accession>
<feature type="transmembrane region" description="Helical" evidence="2">
    <location>
        <begin position="15"/>
        <end position="41"/>
    </location>
</feature>
<dbReference type="InterPro" id="IPR005625">
    <property type="entry name" value="PepSY-ass_TM"/>
</dbReference>
<comment type="caution">
    <text evidence="3">The sequence shown here is derived from an EMBL/GenBank/DDBJ whole genome shotgun (WGS) entry which is preliminary data.</text>
</comment>
<feature type="transmembrane region" description="Helical" evidence="2">
    <location>
        <begin position="202"/>
        <end position="226"/>
    </location>
</feature>
<keyword evidence="2" id="KW-0472">Membrane</keyword>
<evidence type="ECO:0000313" key="4">
    <source>
        <dbReference type="Proteomes" id="UP001169862"/>
    </source>
</evidence>
<feature type="transmembrane region" description="Helical" evidence="2">
    <location>
        <begin position="352"/>
        <end position="372"/>
    </location>
</feature>
<dbReference type="PANTHER" id="PTHR34219">
    <property type="entry name" value="IRON-REGULATED INNER MEMBRANE PROTEIN-RELATED"/>
    <property type="match status" value="1"/>
</dbReference>
<keyword evidence="2" id="KW-1133">Transmembrane helix</keyword>
<organism evidence="3 4">
    <name type="scientific">Neptunomonas phycophila</name>
    <dbReference type="NCBI Taxonomy" id="1572645"/>
    <lineage>
        <taxon>Bacteria</taxon>
        <taxon>Pseudomonadati</taxon>
        <taxon>Pseudomonadota</taxon>
        <taxon>Gammaproteobacteria</taxon>
        <taxon>Oceanospirillales</taxon>
        <taxon>Oceanospirillaceae</taxon>
        <taxon>Neptunomonas</taxon>
    </lineage>
</organism>
<dbReference type="EMBL" id="JAUOPG010000003">
    <property type="protein sequence ID" value="MDO6453163.1"/>
    <property type="molecule type" value="Genomic_DNA"/>
</dbReference>
<name>A0AAW7XFT3_9GAMM</name>
<sequence length="407" mass="46238">MSHDDEIKPKSRTKLWFLVHSWLAMPIWLFVFFVCLTGSIATVSQEIVWLIDPAVRANQPSDKTRILNYDEIIDVVHQASPQVYIERITRPVKSQFALSAVVSYPDSTTATVYINPYTGAIQGTASGFDFRQFIRAVHGWLLLPFDNGYTFYSFGWYIVSFLGIPMLLSLITGLVVYKRFWRGFFSPRLRFNRGSRVFWGDFHRLAGIWSIPFILIISVTGIWFLIQAALFDNSISISSDGPPIYVAREDVPSSIGDEPAMISPSDAVAVVTKAYPNVTAERVSVPGNTYNHYVVDGRSQRYPLIIERFSVNPYNGNIEKAKRLSDHTSLELVTESMRPLHTGDFVGLTLKLVYFFFGLLLTMMVFSGMTIWTKRTFKASQAIMRERSQQKKQRSHQPVLQAKGEAS</sequence>
<dbReference type="Proteomes" id="UP001169862">
    <property type="component" value="Unassembled WGS sequence"/>
</dbReference>
<gene>
    <name evidence="3" type="ORF">Q4490_06260</name>
</gene>
<dbReference type="RefSeq" id="WP_218648426.1">
    <property type="nucleotide sequence ID" value="NZ_CP041336.1"/>
</dbReference>
<proteinExistence type="predicted"/>
<evidence type="ECO:0000256" key="2">
    <source>
        <dbReference type="SAM" id="Phobius"/>
    </source>
</evidence>
<evidence type="ECO:0000313" key="3">
    <source>
        <dbReference type="EMBL" id="MDO6453163.1"/>
    </source>
</evidence>
<dbReference type="PANTHER" id="PTHR34219:SF8">
    <property type="entry name" value="PEPSY DOMAIN-CONTAINING PROTEIN"/>
    <property type="match status" value="1"/>
</dbReference>
<protein>
    <submittedName>
        <fullName evidence="3">PepSY-associated TM helix domain-containing protein</fullName>
    </submittedName>
</protein>
<keyword evidence="2" id="KW-0812">Transmembrane</keyword>
<dbReference type="GeneID" id="89458057"/>
<dbReference type="AlphaFoldDB" id="A0AAW7XFT3"/>
<dbReference type="Pfam" id="PF03929">
    <property type="entry name" value="PepSY_TM"/>
    <property type="match status" value="1"/>
</dbReference>
<feature type="transmembrane region" description="Helical" evidence="2">
    <location>
        <begin position="154"/>
        <end position="181"/>
    </location>
</feature>
<evidence type="ECO:0000256" key="1">
    <source>
        <dbReference type="SAM" id="MobiDB-lite"/>
    </source>
</evidence>
<reference evidence="3" key="1">
    <citation type="submission" date="2023-07" db="EMBL/GenBank/DDBJ databases">
        <title>Genome content predicts the carbon catabolic preferences of heterotrophic bacteria.</title>
        <authorList>
            <person name="Gralka M."/>
        </authorList>
    </citation>
    <scope>NUCLEOTIDE SEQUENCE</scope>
    <source>
        <strain evidence="3">I2M16</strain>
    </source>
</reference>
<feature type="region of interest" description="Disordered" evidence="1">
    <location>
        <begin position="387"/>
        <end position="407"/>
    </location>
</feature>